<dbReference type="InterPro" id="IPR045877">
    <property type="entry name" value="ZFP36-like"/>
</dbReference>
<feature type="zinc finger region" description="C3H1-type" evidence="5">
    <location>
        <begin position="315"/>
        <end position="343"/>
    </location>
</feature>
<evidence type="ECO:0000313" key="7">
    <source>
        <dbReference type="EMBL" id="THD20524.1"/>
    </source>
</evidence>
<keyword evidence="1 5" id="KW-0479">Metal-binding</keyword>
<dbReference type="Proteomes" id="UP000230066">
    <property type="component" value="Unassembled WGS sequence"/>
</dbReference>
<feature type="zinc finger region" description="C3H1-type" evidence="5">
    <location>
        <begin position="276"/>
        <end position="305"/>
    </location>
</feature>
<keyword evidence="4 5" id="KW-0862">Zinc</keyword>
<evidence type="ECO:0000256" key="2">
    <source>
        <dbReference type="ARBA" id="ARBA00022737"/>
    </source>
</evidence>
<feature type="domain" description="C3H1-type" evidence="6">
    <location>
        <begin position="315"/>
        <end position="343"/>
    </location>
</feature>
<feature type="domain" description="C3H1-type" evidence="6">
    <location>
        <begin position="276"/>
        <end position="305"/>
    </location>
</feature>
<protein>
    <submittedName>
        <fullName evidence="7">Protein TIS11</fullName>
    </submittedName>
</protein>
<sequence>MMNPSCPSAQSPILNSSFIEVTPTALRLIPEDLLKSPWTRELPSTDVSPKLKVNKNTTNLVTGLQITTQSGVTVTIRDPHAAEQLILNPLRFNLLSVARACCTASEAQENLNEVIRSRNMMSRAFEEYVDVFGCTPCSEGQDKQFYLDYVCEATKDSDERLQLISTLKFAQEQFSEQTKYPVLVDRSFKTDKDTSVHTNGGTRITERFGTMSVKESGAVCSELKPTPIEWEENVLSIHGSDFPAHSYQDWLDKTKLPNISRSSRLTDASDSVNNIRYKTQLCRHFEKFGGYCPVGDSCYFAHGTGELRNPQDHPKFRTKLCRHFSEKGVCAFGDRCFFLHISAESERSGIW</sequence>
<dbReference type="InterPro" id="IPR000571">
    <property type="entry name" value="Znf_CCCH"/>
</dbReference>
<keyword evidence="3 5" id="KW-0863">Zinc-finger</keyword>
<evidence type="ECO:0000256" key="1">
    <source>
        <dbReference type="ARBA" id="ARBA00022723"/>
    </source>
</evidence>
<dbReference type="EMBL" id="JXXN02004527">
    <property type="protein sequence ID" value="THD20524.1"/>
    <property type="molecule type" value="Genomic_DNA"/>
</dbReference>
<comment type="caution">
    <text evidence="7">The sequence shown here is derived from an EMBL/GenBank/DDBJ whole genome shotgun (WGS) entry which is preliminary data.</text>
</comment>
<dbReference type="GO" id="GO:0008270">
    <property type="term" value="F:zinc ion binding"/>
    <property type="evidence" value="ECO:0007669"/>
    <property type="project" value="UniProtKB-KW"/>
</dbReference>
<evidence type="ECO:0000256" key="4">
    <source>
        <dbReference type="ARBA" id="ARBA00022833"/>
    </source>
</evidence>
<dbReference type="SUPFAM" id="SSF90229">
    <property type="entry name" value="CCCH zinc finger"/>
    <property type="match status" value="2"/>
</dbReference>
<evidence type="ECO:0000259" key="6">
    <source>
        <dbReference type="PROSITE" id="PS50103"/>
    </source>
</evidence>
<keyword evidence="2" id="KW-0677">Repeat</keyword>
<dbReference type="PROSITE" id="PS50103">
    <property type="entry name" value="ZF_C3H1"/>
    <property type="match status" value="2"/>
</dbReference>
<evidence type="ECO:0000313" key="8">
    <source>
        <dbReference type="Proteomes" id="UP000230066"/>
    </source>
</evidence>
<evidence type="ECO:0000256" key="3">
    <source>
        <dbReference type="ARBA" id="ARBA00022771"/>
    </source>
</evidence>
<evidence type="ECO:0000256" key="5">
    <source>
        <dbReference type="PROSITE-ProRule" id="PRU00723"/>
    </source>
</evidence>
<reference evidence="7" key="1">
    <citation type="submission" date="2019-03" db="EMBL/GenBank/DDBJ databases">
        <title>Improved annotation for the trematode Fasciola hepatica.</title>
        <authorList>
            <person name="Choi Y.-J."/>
            <person name="Martin J."/>
            <person name="Mitreva M."/>
        </authorList>
    </citation>
    <scope>NUCLEOTIDE SEQUENCE [LARGE SCALE GENOMIC DNA]</scope>
</reference>
<accession>A0A4E0R2F1</accession>
<dbReference type="FunFam" id="4.10.1000.10:FF:000001">
    <property type="entry name" value="zinc finger CCCH domain-containing protein 15-like"/>
    <property type="match status" value="1"/>
</dbReference>
<proteinExistence type="predicted"/>
<organism evidence="7 8">
    <name type="scientific">Fasciola hepatica</name>
    <name type="common">Liver fluke</name>
    <dbReference type="NCBI Taxonomy" id="6192"/>
    <lineage>
        <taxon>Eukaryota</taxon>
        <taxon>Metazoa</taxon>
        <taxon>Spiralia</taxon>
        <taxon>Lophotrochozoa</taxon>
        <taxon>Platyhelminthes</taxon>
        <taxon>Trematoda</taxon>
        <taxon>Digenea</taxon>
        <taxon>Plagiorchiida</taxon>
        <taxon>Echinostomata</taxon>
        <taxon>Echinostomatoidea</taxon>
        <taxon>Fasciolidae</taxon>
        <taxon>Fasciola</taxon>
    </lineage>
</organism>
<dbReference type="InterPro" id="IPR036855">
    <property type="entry name" value="Znf_CCCH_sf"/>
</dbReference>
<keyword evidence="8" id="KW-1185">Reference proteome</keyword>
<dbReference type="GO" id="GO:0003729">
    <property type="term" value="F:mRNA binding"/>
    <property type="evidence" value="ECO:0007669"/>
    <property type="project" value="InterPro"/>
</dbReference>
<dbReference type="Pfam" id="PF00642">
    <property type="entry name" value="zf-CCCH"/>
    <property type="match status" value="2"/>
</dbReference>
<dbReference type="Gene3D" id="4.10.1000.10">
    <property type="entry name" value="Zinc finger, CCCH-type"/>
    <property type="match status" value="2"/>
</dbReference>
<dbReference type="SMART" id="SM00356">
    <property type="entry name" value="ZnF_C3H1"/>
    <property type="match status" value="2"/>
</dbReference>
<dbReference type="AlphaFoldDB" id="A0A4E0R2F1"/>
<gene>
    <name evidence="7" type="ORF">D915_008728</name>
</gene>
<name>A0A4E0R2F1_FASHE</name>
<dbReference type="PANTHER" id="PTHR12547">
    <property type="entry name" value="CCCH ZINC FINGER/TIS11-RELATED"/>
    <property type="match status" value="1"/>
</dbReference>